<accession>A6URK2</accession>
<name>A6URK2_METVS</name>
<evidence type="ECO:0000313" key="3">
    <source>
        <dbReference type="Proteomes" id="UP000001107"/>
    </source>
</evidence>
<dbReference type="Gene3D" id="3.20.20.100">
    <property type="entry name" value="NADP-dependent oxidoreductase domain"/>
    <property type="match status" value="1"/>
</dbReference>
<dbReference type="KEGG" id="mvn:Mevan_1226"/>
<dbReference type="Proteomes" id="UP000001107">
    <property type="component" value="Chromosome"/>
</dbReference>
<sequence>MKYRKINKTGDKISVLGFGAMRLPTKNGFIDKESAKELIYYAIENGVSFIDTAFPYHGGFSESFLGEILSNGYRNKVKLSTKLPQWSVKKYEDMEMYLDTQLKNLKTDYIDYYFIHSLSKGSWDKMKNLGVLEFLDDAKKKGKIKNACFSYHDNLETFKEIIDSYNWDACMIQYNYLDEKNQAGKEGLKYAASKGIGVFIMEPLLGGNLSKNIPKEAKNIFNSYTTKRTPANWALRWVINHPEVTCILSGMNTKNQLIENISILNEVSESSLSNEELGIYEQVKEVYRKQMKIKCTKCGYCMPCPFGVDILECFSMYNQNAMFNDSAVKFRYLMNLGGIISNKPSHAKLCTNCGKCVKKCPQKLPIPKLLKDVSRELGGKGFNYKVRTLKLIMPIYDLITSVKNKAFN</sequence>
<dbReference type="GO" id="GO:0016491">
    <property type="term" value="F:oxidoreductase activity"/>
    <property type="evidence" value="ECO:0007669"/>
    <property type="project" value="UniProtKB-ARBA"/>
</dbReference>
<dbReference type="GeneID" id="5325855"/>
<dbReference type="eggNOG" id="arCOG01625">
    <property type="taxonomic scope" value="Archaea"/>
</dbReference>
<organism evidence="2 3">
    <name type="scientific">Methanococcus vannielii (strain ATCC 35089 / DSM 1224 / JCM 13029 / OCM 148 / SB)</name>
    <dbReference type="NCBI Taxonomy" id="406327"/>
    <lineage>
        <taxon>Archaea</taxon>
        <taxon>Methanobacteriati</taxon>
        <taxon>Methanobacteriota</taxon>
        <taxon>Methanomada group</taxon>
        <taxon>Methanococci</taxon>
        <taxon>Methanococcales</taxon>
        <taxon>Methanococcaceae</taxon>
        <taxon>Methanococcus</taxon>
    </lineage>
</organism>
<gene>
    <name evidence="2" type="ordered locus">Mevan_1226</name>
</gene>
<dbReference type="HOGENOM" id="CLU_023205_3_2_2"/>
<dbReference type="InterPro" id="IPR053135">
    <property type="entry name" value="AKR2_Oxidoreductase"/>
</dbReference>
<proteinExistence type="predicted"/>
<evidence type="ECO:0000259" key="1">
    <source>
        <dbReference type="PROSITE" id="PS51379"/>
    </source>
</evidence>
<dbReference type="InterPro" id="IPR023210">
    <property type="entry name" value="NADP_OxRdtase_dom"/>
</dbReference>
<dbReference type="PANTHER" id="PTHR43312:SF2">
    <property type="entry name" value="OXIDOREDUCTASE"/>
    <property type="match status" value="1"/>
</dbReference>
<dbReference type="EMBL" id="CP000742">
    <property type="protein sequence ID" value="ABR55124.1"/>
    <property type="molecule type" value="Genomic_DNA"/>
</dbReference>
<keyword evidence="3" id="KW-1185">Reference proteome</keyword>
<dbReference type="OrthoDB" id="28487at2157"/>
<dbReference type="PROSITE" id="PS00198">
    <property type="entry name" value="4FE4S_FER_1"/>
    <property type="match status" value="1"/>
</dbReference>
<dbReference type="SUPFAM" id="SSF46548">
    <property type="entry name" value="alpha-helical ferredoxin"/>
    <property type="match status" value="1"/>
</dbReference>
<dbReference type="InterPro" id="IPR036812">
    <property type="entry name" value="NAD(P)_OxRdtase_dom_sf"/>
</dbReference>
<dbReference type="PANTHER" id="PTHR43312">
    <property type="entry name" value="D-THREO-ALDOSE 1-DEHYDROGENASE"/>
    <property type="match status" value="1"/>
</dbReference>
<protein>
    <submittedName>
        <fullName evidence="2">Aldo/keto reductase</fullName>
    </submittedName>
</protein>
<dbReference type="SUPFAM" id="SSF51430">
    <property type="entry name" value="NAD(P)-linked oxidoreductase"/>
    <property type="match status" value="1"/>
</dbReference>
<feature type="domain" description="4Fe-4S ferredoxin-type" evidence="1">
    <location>
        <begin position="342"/>
        <end position="370"/>
    </location>
</feature>
<dbReference type="Pfam" id="PF13187">
    <property type="entry name" value="Fer4_9"/>
    <property type="match status" value="1"/>
</dbReference>
<dbReference type="PROSITE" id="PS51379">
    <property type="entry name" value="4FE4S_FER_2"/>
    <property type="match status" value="1"/>
</dbReference>
<evidence type="ECO:0000313" key="2">
    <source>
        <dbReference type="EMBL" id="ABR55124.1"/>
    </source>
</evidence>
<dbReference type="InterPro" id="IPR017900">
    <property type="entry name" value="4Fe4S_Fe_S_CS"/>
</dbReference>
<dbReference type="CDD" id="cd19096">
    <property type="entry name" value="AKR_Fe-S_oxidoreductase"/>
    <property type="match status" value="1"/>
</dbReference>
<reference evidence="2" key="1">
    <citation type="submission" date="2007-06" db="EMBL/GenBank/DDBJ databases">
        <title>Complete sequence of Methanococcus vannielii SB.</title>
        <authorList>
            <consortium name="US DOE Joint Genome Institute"/>
            <person name="Copeland A."/>
            <person name="Lucas S."/>
            <person name="Lapidus A."/>
            <person name="Barry K."/>
            <person name="Glavina del Rio T."/>
            <person name="Dalin E."/>
            <person name="Tice H."/>
            <person name="Pitluck S."/>
            <person name="Chain P."/>
            <person name="Malfatti S."/>
            <person name="Shin M."/>
            <person name="Vergez L."/>
            <person name="Schmutz J."/>
            <person name="Larimer F."/>
            <person name="Land M."/>
            <person name="Hauser L."/>
            <person name="Kyrpides N."/>
            <person name="Anderson I."/>
            <person name="Sieprawska-Lupa M."/>
            <person name="Whitman W.B."/>
            <person name="Richardson P."/>
        </authorList>
    </citation>
    <scope>NUCLEOTIDE SEQUENCE [LARGE SCALE GENOMIC DNA]</scope>
    <source>
        <strain evidence="2">SB</strain>
    </source>
</reference>
<dbReference type="Pfam" id="PF00248">
    <property type="entry name" value="Aldo_ket_red"/>
    <property type="match status" value="1"/>
</dbReference>
<dbReference type="InterPro" id="IPR017896">
    <property type="entry name" value="4Fe4S_Fe-S-bd"/>
</dbReference>
<dbReference type="RefSeq" id="WP_012066039.1">
    <property type="nucleotide sequence ID" value="NC_009634.1"/>
</dbReference>
<dbReference type="AlphaFoldDB" id="A6URK2"/>
<dbReference type="STRING" id="406327.Mevan_1226"/>